<dbReference type="EMBL" id="JACSIT010000136">
    <property type="protein sequence ID" value="MBC6995416.1"/>
    <property type="molecule type" value="Genomic_DNA"/>
</dbReference>
<dbReference type="InterPro" id="IPR008538">
    <property type="entry name" value="Uma2"/>
</dbReference>
<dbReference type="InterPro" id="IPR012296">
    <property type="entry name" value="Nuclease_put_TT1808"/>
</dbReference>
<keyword evidence="2" id="KW-0378">Hydrolase</keyword>
<dbReference type="RefSeq" id="WP_187467455.1">
    <property type="nucleotide sequence ID" value="NZ_JACSIT010000136.1"/>
</dbReference>
<name>A0A923PPH8_9BACT</name>
<feature type="domain" description="Putative restriction endonuclease" evidence="1">
    <location>
        <begin position="23"/>
        <end position="194"/>
    </location>
</feature>
<dbReference type="Proteomes" id="UP000650081">
    <property type="component" value="Unassembled WGS sequence"/>
</dbReference>
<dbReference type="Pfam" id="PF05685">
    <property type="entry name" value="Uma2"/>
    <property type="match status" value="1"/>
</dbReference>
<evidence type="ECO:0000259" key="1">
    <source>
        <dbReference type="Pfam" id="PF05685"/>
    </source>
</evidence>
<dbReference type="SUPFAM" id="SSF52980">
    <property type="entry name" value="Restriction endonuclease-like"/>
    <property type="match status" value="1"/>
</dbReference>
<dbReference type="CDD" id="cd06260">
    <property type="entry name" value="DUF820-like"/>
    <property type="match status" value="1"/>
</dbReference>
<dbReference type="PANTHER" id="PTHR34107">
    <property type="entry name" value="SLL0198 PROTEIN-RELATED"/>
    <property type="match status" value="1"/>
</dbReference>
<keyword evidence="2" id="KW-0540">Nuclease</keyword>
<proteinExistence type="predicted"/>
<dbReference type="Gene3D" id="3.90.1570.10">
    <property type="entry name" value="tt1808, chain A"/>
    <property type="match status" value="1"/>
</dbReference>
<protein>
    <submittedName>
        <fullName evidence="2">Uma2 family endonuclease</fullName>
    </submittedName>
</protein>
<dbReference type="AlphaFoldDB" id="A0A923PPH8"/>
<dbReference type="PANTHER" id="PTHR34107:SF1">
    <property type="entry name" value="SLL0198 PROTEIN"/>
    <property type="match status" value="1"/>
</dbReference>
<keyword evidence="2" id="KW-0255">Endonuclease</keyword>
<evidence type="ECO:0000313" key="2">
    <source>
        <dbReference type="EMBL" id="MBC6995416.1"/>
    </source>
</evidence>
<dbReference type="GO" id="GO:0004519">
    <property type="term" value="F:endonuclease activity"/>
    <property type="evidence" value="ECO:0007669"/>
    <property type="project" value="UniProtKB-KW"/>
</dbReference>
<comment type="caution">
    <text evidence="2">The sequence shown here is derived from an EMBL/GenBank/DDBJ whole genome shotgun (WGS) entry which is preliminary data.</text>
</comment>
<reference evidence="2" key="1">
    <citation type="submission" date="2020-08" db="EMBL/GenBank/DDBJ databases">
        <title>Lewinella bacteria from marine environments.</title>
        <authorList>
            <person name="Zhong Y."/>
        </authorList>
    </citation>
    <scope>NUCLEOTIDE SEQUENCE</scope>
    <source>
        <strain evidence="2">KCTC 42187</strain>
    </source>
</reference>
<gene>
    <name evidence="2" type="ORF">H9S92_14675</name>
</gene>
<sequence>MPLELTIPEAEVELNFPTSLSNEAFEALCLANKELLIERDPDGKIKVMSPVSGKSGRSELKFNGQLYNYVVEHGGESFSSSTGFALPDGSVKSPDACYVTALQMASLTETDLNHFVPLVPDFVVEVISPTDQLKAAAAKMTTVWIANGVRLGWLVDVENEKLWIYRQNGTVSLVEGFEQVVTGEDVLPGFSFDLRLLR</sequence>
<dbReference type="InterPro" id="IPR011335">
    <property type="entry name" value="Restrct_endonuc-II-like"/>
</dbReference>
<accession>A0A923PPH8</accession>
<organism evidence="2 3">
    <name type="scientific">Neolewinella lacunae</name>
    <dbReference type="NCBI Taxonomy" id="1517758"/>
    <lineage>
        <taxon>Bacteria</taxon>
        <taxon>Pseudomonadati</taxon>
        <taxon>Bacteroidota</taxon>
        <taxon>Saprospiria</taxon>
        <taxon>Saprospirales</taxon>
        <taxon>Lewinellaceae</taxon>
        <taxon>Neolewinella</taxon>
    </lineage>
</organism>
<evidence type="ECO:0000313" key="3">
    <source>
        <dbReference type="Proteomes" id="UP000650081"/>
    </source>
</evidence>
<keyword evidence="3" id="KW-1185">Reference proteome</keyword>